<accession>A0A1B7NVZ5</accession>
<dbReference type="Proteomes" id="UP000091918">
    <property type="component" value="Unassembled WGS sequence"/>
</dbReference>
<comment type="similarity">
    <text evidence="1">Belongs to the NipSnap family.</text>
</comment>
<sequence>MLAPRLLRIPASSSSSCPSTLILRPLSTSSALCRAPSIRDITPDTAASFNARQKEFRENLEAARKKKEQTESQSGHASVVSPAPFSFTARRSSGSTHPTAPSVSNASEKPGSTDSTAGTAAAAAATAAGSGAATTTAVPDAADILDMQGLGSLSTHRIVGEHRQSDASHTPKRGALSSLIYGTKEGQQLDKDIERSFSEVLARGKYVHSIVFHEVKPDKVEEYVDLVGQWYPRMAQIENNKVNLVGSWRTQVGDNDTFIHIWEYQRYSGYHASLHAISKHQDFRAFDRRLKSLINSKRTSLMQEFSFWPTTPPRKLGGLFELRSYTLHPGNLLEWETHWRRGLHARREVMEGVGAWFVQIGELNTVHHLWQFADLEERKIRREQSWSIEGWADTVHKTVPLIQCMKSRILIPMPWSPVG</sequence>
<dbReference type="PANTHER" id="PTHR21017">
    <property type="entry name" value="NIPSNAP-RELATED"/>
    <property type="match status" value="1"/>
</dbReference>
<dbReference type="OrthoDB" id="10262843at2759"/>
<dbReference type="FunFam" id="3.30.70.100:FF:000004">
    <property type="entry name" value="NIPSNAP family protein"/>
    <property type="match status" value="1"/>
</dbReference>
<dbReference type="FunFam" id="3.30.70.100:FF:000037">
    <property type="entry name" value="NIPSNAP family protein"/>
    <property type="match status" value="1"/>
</dbReference>
<feature type="domain" description="NIPSNAP" evidence="3">
    <location>
        <begin position="214"/>
        <end position="307"/>
    </location>
</feature>
<dbReference type="GO" id="GO:0005739">
    <property type="term" value="C:mitochondrion"/>
    <property type="evidence" value="ECO:0007669"/>
    <property type="project" value="TreeGrafter"/>
</dbReference>
<dbReference type="SUPFAM" id="SSF54909">
    <property type="entry name" value="Dimeric alpha+beta barrel"/>
    <property type="match status" value="2"/>
</dbReference>
<evidence type="ECO:0000313" key="4">
    <source>
        <dbReference type="EMBL" id="OAX80929.1"/>
    </source>
</evidence>
<dbReference type="Pfam" id="PF07978">
    <property type="entry name" value="NIPSNAP"/>
    <property type="match status" value="2"/>
</dbReference>
<evidence type="ECO:0000256" key="2">
    <source>
        <dbReference type="SAM" id="MobiDB-lite"/>
    </source>
</evidence>
<feature type="region of interest" description="Disordered" evidence="2">
    <location>
        <begin position="60"/>
        <end position="118"/>
    </location>
</feature>
<reference evidence="4 5" key="1">
    <citation type="submission" date="2015-07" db="EMBL/GenBank/DDBJ databases">
        <title>Emmonsia species relationships and genome sequence.</title>
        <authorList>
            <person name="Cuomo C.A."/>
            <person name="Schwartz I.S."/>
            <person name="Kenyon C."/>
            <person name="de Hoog G.S."/>
            <person name="Govender N.P."/>
            <person name="Botha A."/>
            <person name="Moreno L."/>
            <person name="de Vries M."/>
            <person name="Munoz J.F."/>
            <person name="Stielow J.B."/>
        </authorList>
    </citation>
    <scope>NUCLEOTIDE SEQUENCE [LARGE SCALE GENOMIC DNA]</scope>
    <source>
        <strain evidence="4 5">CBS 136260</strain>
    </source>
</reference>
<dbReference type="InterPro" id="IPR011008">
    <property type="entry name" value="Dimeric_a/b-barrel"/>
</dbReference>
<dbReference type="PANTHER" id="PTHR21017:SF17">
    <property type="entry name" value="PROTEIN NIPSNAP"/>
    <property type="match status" value="1"/>
</dbReference>
<dbReference type="GO" id="GO:0000423">
    <property type="term" value="P:mitophagy"/>
    <property type="evidence" value="ECO:0007669"/>
    <property type="project" value="UniProtKB-ARBA"/>
</dbReference>
<dbReference type="STRING" id="1658172.A0A1B7NVZ5"/>
<dbReference type="Gene3D" id="3.30.70.100">
    <property type="match status" value="2"/>
</dbReference>
<gene>
    <name evidence="4" type="ORF">ACJ72_04728</name>
</gene>
<dbReference type="InterPro" id="IPR051557">
    <property type="entry name" value="NipSnap_domain"/>
</dbReference>
<keyword evidence="5" id="KW-1185">Reference proteome</keyword>
<comment type="caution">
    <text evidence="4">The sequence shown here is derived from an EMBL/GenBank/DDBJ whole genome shotgun (WGS) entry which is preliminary data.</text>
</comment>
<feature type="compositionally biased region" description="Polar residues" evidence="2">
    <location>
        <begin position="89"/>
        <end position="107"/>
    </location>
</feature>
<dbReference type="InterPro" id="IPR012577">
    <property type="entry name" value="NIPSNAP"/>
</dbReference>
<dbReference type="EMBL" id="LGUA01000585">
    <property type="protein sequence ID" value="OAX80929.1"/>
    <property type="molecule type" value="Genomic_DNA"/>
</dbReference>
<feature type="domain" description="NIPSNAP" evidence="3">
    <location>
        <begin position="320"/>
        <end position="417"/>
    </location>
</feature>
<protein>
    <recommendedName>
        <fullName evidence="3">NIPSNAP domain-containing protein</fullName>
    </recommendedName>
</protein>
<proteinExistence type="inferred from homology"/>
<name>A0A1B7NVZ5_9EURO</name>
<evidence type="ECO:0000256" key="1">
    <source>
        <dbReference type="ARBA" id="ARBA00005291"/>
    </source>
</evidence>
<evidence type="ECO:0000313" key="5">
    <source>
        <dbReference type="Proteomes" id="UP000091918"/>
    </source>
</evidence>
<organism evidence="4 5">
    <name type="scientific">Emergomyces africanus</name>
    <dbReference type="NCBI Taxonomy" id="1955775"/>
    <lineage>
        <taxon>Eukaryota</taxon>
        <taxon>Fungi</taxon>
        <taxon>Dikarya</taxon>
        <taxon>Ascomycota</taxon>
        <taxon>Pezizomycotina</taxon>
        <taxon>Eurotiomycetes</taxon>
        <taxon>Eurotiomycetidae</taxon>
        <taxon>Onygenales</taxon>
        <taxon>Ajellomycetaceae</taxon>
        <taxon>Emergomyces</taxon>
    </lineage>
</organism>
<evidence type="ECO:0000259" key="3">
    <source>
        <dbReference type="Pfam" id="PF07978"/>
    </source>
</evidence>
<dbReference type="AlphaFoldDB" id="A0A1B7NVZ5"/>